<dbReference type="EnsemblMetazoa" id="MESCA000327-RA">
    <property type="protein sequence ID" value="MESCA000327-PA"/>
    <property type="gene ID" value="MESCA000327"/>
</dbReference>
<organism evidence="1 2">
    <name type="scientific">Megaselia scalaris</name>
    <name type="common">Humpbacked fly</name>
    <name type="synonym">Phora scalaris</name>
    <dbReference type="NCBI Taxonomy" id="36166"/>
    <lineage>
        <taxon>Eukaryota</taxon>
        <taxon>Metazoa</taxon>
        <taxon>Ecdysozoa</taxon>
        <taxon>Arthropoda</taxon>
        <taxon>Hexapoda</taxon>
        <taxon>Insecta</taxon>
        <taxon>Pterygota</taxon>
        <taxon>Neoptera</taxon>
        <taxon>Endopterygota</taxon>
        <taxon>Diptera</taxon>
        <taxon>Brachycera</taxon>
        <taxon>Muscomorpha</taxon>
        <taxon>Platypezoidea</taxon>
        <taxon>Phoridae</taxon>
        <taxon>Megaseliini</taxon>
        <taxon>Megaselia</taxon>
    </lineage>
</organism>
<dbReference type="STRING" id="36166.T1GAR7"/>
<reference evidence="1" key="2">
    <citation type="submission" date="2015-06" db="UniProtKB">
        <authorList>
            <consortium name="EnsemblMetazoa"/>
        </authorList>
    </citation>
    <scope>IDENTIFICATION</scope>
</reference>
<name>T1GAR7_MEGSC</name>
<evidence type="ECO:0000313" key="1">
    <source>
        <dbReference type="EnsemblMetazoa" id="MESCA000327-PA"/>
    </source>
</evidence>
<dbReference type="Proteomes" id="UP000015102">
    <property type="component" value="Unassembled WGS sequence"/>
</dbReference>
<keyword evidence="2" id="KW-1185">Reference proteome</keyword>
<evidence type="ECO:0000313" key="2">
    <source>
        <dbReference type="Proteomes" id="UP000015102"/>
    </source>
</evidence>
<dbReference type="Gene3D" id="3.40.50.880">
    <property type="match status" value="1"/>
</dbReference>
<reference evidence="2" key="1">
    <citation type="submission" date="2013-02" db="EMBL/GenBank/DDBJ databases">
        <authorList>
            <person name="Hughes D."/>
        </authorList>
    </citation>
    <scope>NUCLEOTIDE SEQUENCE</scope>
    <source>
        <strain>Durham</strain>
        <strain evidence="2">NC isolate 2 -- Noor lab</strain>
    </source>
</reference>
<dbReference type="InterPro" id="IPR029062">
    <property type="entry name" value="Class_I_gatase-like"/>
</dbReference>
<dbReference type="AlphaFoldDB" id="T1GAR7"/>
<protein>
    <submittedName>
        <fullName evidence="1">Uncharacterized protein</fullName>
    </submittedName>
</protein>
<dbReference type="EMBL" id="CAQQ02393419">
    <property type="status" value="NOT_ANNOTATED_CDS"/>
    <property type="molecule type" value="Genomic_DNA"/>
</dbReference>
<dbReference type="EMBL" id="CAQQ02393418">
    <property type="status" value="NOT_ANNOTATED_CDS"/>
    <property type="molecule type" value="Genomic_DNA"/>
</dbReference>
<proteinExistence type="predicted"/>
<sequence length="89" mass="10379">MDITIGILCIDISTKLRDLHRNKQYQSYIYKSYVKFLAASGGKFVPILIGKDEDYYRNEVNVDAQTFVMIFEVEEEISVIVWHLCPKKS</sequence>
<dbReference type="HOGENOM" id="CLU_2457345_0_0_1"/>
<accession>T1GAR7</accession>